<keyword evidence="2" id="KW-1185">Reference proteome</keyword>
<comment type="caution">
    <text evidence="1">The sequence shown here is derived from an EMBL/GenBank/DDBJ whole genome shotgun (WGS) entry which is preliminary data.</text>
</comment>
<evidence type="ECO:0000313" key="1">
    <source>
        <dbReference type="EMBL" id="TQV95642.1"/>
    </source>
</evidence>
<accession>A0A545V1R1</accession>
<proteinExistence type="predicted"/>
<name>A0A545V1R1_9HYPO</name>
<organism evidence="1 2">
    <name type="scientific">Cordyceps javanica</name>
    <dbReference type="NCBI Taxonomy" id="43265"/>
    <lineage>
        <taxon>Eukaryota</taxon>
        <taxon>Fungi</taxon>
        <taxon>Dikarya</taxon>
        <taxon>Ascomycota</taxon>
        <taxon>Pezizomycotina</taxon>
        <taxon>Sordariomycetes</taxon>
        <taxon>Hypocreomycetidae</taxon>
        <taxon>Hypocreales</taxon>
        <taxon>Cordycipitaceae</taxon>
        <taxon>Cordyceps</taxon>
    </lineage>
</organism>
<dbReference type="Proteomes" id="UP000315783">
    <property type="component" value="Unassembled WGS sequence"/>
</dbReference>
<sequence>MDIEPSGAVTSNPSNKCGIPVLLPVGIGSAGRNAIVGVLLFTQGPIPFDDNSNHGHLILSFKDPALQDPCPFERGISYWYDCRAKVPRCSTLRCCYCNNNSIYRPANSTTQVGR</sequence>
<dbReference type="AlphaFoldDB" id="A0A545V1R1"/>
<gene>
    <name evidence="1" type="ORF">IF1G_05471</name>
</gene>
<dbReference type="EMBL" id="SPUK01000007">
    <property type="protein sequence ID" value="TQV95642.1"/>
    <property type="molecule type" value="Genomic_DNA"/>
</dbReference>
<protein>
    <submittedName>
        <fullName evidence="1">Uncharacterized protein</fullName>
    </submittedName>
</protein>
<evidence type="ECO:0000313" key="2">
    <source>
        <dbReference type="Proteomes" id="UP000315783"/>
    </source>
</evidence>
<reference evidence="1 2" key="1">
    <citation type="journal article" date="2019" name="Appl. Microbiol. Biotechnol.">
        <title>Genome sequence of Isaria javanica and comparative genome analysis insights into family S53 peptidase evolution in fungal entomopathogens.</title>
        <authorList>
            <person name="Lin R."/>
            <person name="Zhang X."/>
            <person name="Xin B."/>
            <person name="Zou M."/>
            <person name="Gao Y."/>
            <person name="Qin F."/>
            <person name="Hu Q."/>
            <person name="Xie B."/>
            <person name="Cheng X."/>
        </authorList>
    </citation>
    <scope>NUCLEOTIDE SEQUENCE [LARGE SCALE GENOMIC DNA]</scope>
    <source>
        <strain evidence="1 2">IJ1G</strain>
    </source>
</reference>